<evidence type="ECO:0000259" key="1">
    <source>
        <dbReference type="PROSITE" id="PS50109"/>
    </source>
</evidence>
<dbReference type="RefSeq" id="WP_184034762.1">
    <property type="nucleotide sequence ID" value="NZ_JACHHY010000002.1"/>
</dbReference>
<dbReference type="SUPFAM" id="SSF55874">
    <property type="entry name" value="ATPase domain of HSP90 chaperone/DNA topoisomerase II/histidine kinase"/>
    <property type="match status" value="1"/>
</dbReference>
<keyword evidence="2" id="KW-0418">Kinase</keyword>
<proteinExistence type="predicted"/>
<dbReference type="AlphaFoldDB" id="A0A840MM27"/>
<dbReference type="PROSITE" id="PS50109">
    <property type="entry name" value="HIS_KIN"/>
    <property type="match status" value="1"/>
</dbReference>
<dbReference type="Proteomes" id="UP000575898">
    <property type="component" value="Unassembled WGS sequence"/>
</dbReference>
<keyword evidence="2" id="KW-0808">Transferase</keyword>
<sequence length="365" mass="40163">MHPTIIQVIEGVSEGLIWTGADARIKLMNQIAQTATGMQPGQIVSDKNLLKAMAAVRKPEHLNGIEQDIVDASAPGTLLKAKVMPSVSKDEAIILIKARQSVVTNLAVDNLMTVIREDLRQPANTFIQQLRKSQQAQEGTELGATLDKLAEISELLSKLVDLAQLWGSQSLLTDDRILLDPLINQIWEELAPLASRRRLKVALTTHGEESAPVYGSEFWIRRVFYECLRSAINNAQAGATLEIERRQMGPRLMVGFRNCGLFNNVKARAGSAMLEAKGNDPAQSYQVISPSSADLVGLHLCQRIIELHGGVLREDKEDGDTNFVIDLPCGAPYRAQHAEIDAMQAQRYAEDMSRLLARSRKKAAA</sequence>
<dbReference type="InterPro" id="IPR005467">
    <property type="entry name" value="His_kinase_dom"/>
</dbReference>
<reference evidence="2 3" key="1">
    <citation type="submission" date="2020-08" db="EMBL/GenBank/DDBJ databases">
        <title>Genomic Encyclopedia of Type Strains, Phase IV (KMG-IV): sequencing the most valuable type-strain genomes for metagenomic binning, comparative biology and taxonomic classification.</title>
        <authorList>
            <person name="Goeker M."/>
        </authorList>
    </citation>
    <scope>NUCLEOTIDE SEQUENCE [LARGE SCALE GENOMIC DNA]</scope>
    <source>
        <strain evidence="2 3">DSM 27165</strain>
    </source>
</reference>
<gene>
    <name evidence="2" type="ORF">HNQ59_000515</name>
</gene>
<comment type="caution">
    <text evidence="2">The sequence shown here is derived from an EMBL/GenBank/DDBJ whole genome shotgun (WGS) entry which is preliminary data.</text>
</comment>
<evidence type="ECO:0000313" key="2">
    <source>
        <dbReference type="EMBL" id="MBB5017253.1"/>
    </source>
</evidence>
<feature type="domain" description="Histidine kinase" evidence="1">
    <location>
        <begin position="114"/>
        <end position="331"/>
    </location>
</feature>
<keyword evidence="3" id="KW-1185">Reference proteome</keyword>
<protein>
    <submittedName>
        <fullName evidence="2">Signal transduction histidine kinase</fullName>
    </submittedName>
</protein>
<evidence type="ECO:0000313" key="3">
    <source>
        <dbReference type="Proteomes" id="UP000575898"/>
    </source>
</evidence>
<accession>A0A840MM27</accession>
<name>A0A840MM27_9PROT</name>
<dbReference type="GO" id="GO:0016301">
    <property type="term" value="F:kinase activity"/>
    <property type="evidence" value="ECO:0007669"/>
    <property type="project" value="UniProtKB-KW"/>
</dbReference>
<dbReference type="EMBL" id="JACHHY010000002">
    <property type="protein sequence ID" value="MBB5017253.1"/>
    <property type="molecule type" value="Genomic_DNA"/>
</dbReference>
<dbReference type="InterPro" id="IPR036890">
    <property type="entry name" value="HATPase_C_sf"/>
</dbReference>
<dbReference type="Gene3D" id="3.30.565.10">
    <property type="entry name" value="Histidine kinase-like ATPase, C-terminal domain"/>
    <property type="match status" value="1"/>
</dbReference>
<organism evidence="2 3">
    <name type="scientific">Chitinivorax tropicus</name>
    <dbReference type="NCBI Taxonomy" id="714531"/>
    <lineage>
        <taxon>Bacteria</taxon>
        <taxon>Pseudomonadati</taxon>
        <taxon>Pseudomonadota</taxon>
        <taxon>Betaproteobacteria</taxon>
        <taxon>Chitinivorax</taxon>
    </lineage>
</organism>